<evidence type="ECO:0000259" key="1">
    <source>
        <dbReference type="Pfam" id="PF00534"/>
    </source>
</evidence>
<dbReference type="InterPro" id="IPR001296">
    <property type="entry name" value="Glyco_trans_1"/>
</dbReference>
<evidence type="ECO:0000313" key="3">
    <source>
        <dbReference type="EMBL" id="MDP9728649.1"/>
    </source>
</evidence>
<feature type="domain" description="Glycosyl transferase family 1" evidence="1">
    <location>
        <begin position="171"/>
        <end position="327"/>
    </location>
</feature>
<reference evidence="3 4" key="1">
    <citation type="submission" date="2023-07" db="EMBL/GenBank/DDBJ databases">
        <title>Genomic Encyclopedia of Type Strains, Phase IV (KMG-IV): sequencing the most valuable type-strain genomes for metagenomic binning, comparative biology and taxonomic classification.</title>
        <authorList>
            <person name="Goeker M."/>
        </authorList>
    </citation>
    <scope>NUCLEOTIDE SEQUENCE [LARGE SCALE GENOMIC DNA]</scope>
    <source>
        <strain evidence="3 4">DSM 25924</strain>
    </source>
</reference>
<gene>
    <name evidence="3" type="ORF">J2S04_001599</name>
</gene>
<comment type="caution">
    <text evidence="3">The sequence shown here is derived from an EMBL/GenBank/DDBJ whole genome shotgun (WGS) entry which is preliminary data.</text>
</comment>
<dbReference type="PANTHER" id="PTHR12526:SF630">
    <property type="entry name" value="GLYCOSYLTRANSFERASE"/>
    <property type="match status" value="1"/>
</dbReference>
<dbReference type="Pfam" id="PF00534">
    <property type="entry name" value="Glycos_transf_1"/>
    <property type="match status" value="1"/>
</dbReference>
<organism evidence="3 4">
    <name type="scientific">Alicyclobacillus tolerans</name>
    <dbReference type="NCBI Taxonomy" id="90970"/>
    <lineage>
        <taxon>Bacteria</taxon>
        <taxon>Bacillati</taxon>
        <taxon>Bacillota</taxon>
        <taxon>Bacilli</taxon>
        <taxon>Bacillales</taxon>
        <taxon>Alicyclobacillaceae</taxon>
        <taxon>Alicyclobacillus</taxon>
    </lineage>
</organism>
<dbReference type="GO" id="GO:0016757">
    <property type="term" value="F:glycosyltransferase activity"/>
    <property type="evidence" value="ECO:0007669"/>
    <property type="project" value="UniProtKB-KW"/>
</dbReference>
<dbReference type="Pfam" id="PF13439">
    <property type="entry name" value="Glyco_transf_4"/>
    <property type="match status" value="1"/>
</dbReference>
<dbReference type="Gene3D" id="3.40.50.2000">
    <property type="entry name" value="Glycogen Phosphorylase B"/>
    <property type="match status" value="2"/>
</dbReference>
<dbReference type="PANTHER" id="PTHR12526">
    <property type="entry name" value="GLYCOSYLTRANSFERASE"/>
    <property type="match status" value="1"/>
</dbReference>
<keyword evidence="4" id="KW-1185">Reference proteome</keyword>
<dbReference type="SUPFAM" id="SSF53756">
    <property type="entry name" value="UDP-Glycosyltransferase/glycogen phosphorylase"/>
    <property type="match status" value="1"/>
</dbReference>
<sequence length="357" mass="40513">MKIFFVLEHLSGRGGVESVLQTITKELEKIGHNIFIFLPDQSDQPTWEVNHNIIYYDERANSSINGIHFVTKRILGLSSLAYQLPKPDLVVGTHVPHTVLYSKMAFGHYDIPIVSWLHNPPNLFNDSHFVNYADIHWCISQGIKSILQNTIPISKIYWVGNPIEQNIPPVSIHQGSSRFIYIGRLENQQKRLDILFSALHYLKSDWLLDIYGDGPDRDKLFQLAKKLGIASKIRWNGWVDRPWESIQSASALLLTSDFEGLPMVIGESLSRGLPVISSKCPTGPEDLIQHGQNGLLFERGNVQELTAQLITFQNLTTNERLAMSENAILSVKKYNKHHVIERMLNSICPNNQEGDTI</sequence>
<dbReference type="EC" id="2.4.1.-" evidence="3"/>
<feature type="domain" description="Glycosyltransferase subfamily 4-like N-terminal" evidence="2">
    <location>
        <begin position="14"/>
        <end position="163"/>
    </location>
</feature>
<dbReference type="InterPro" id="IPR028098">
    <property type="entry name" value="Glyco_trans_4-like_N"/>
</dbReference>
<accession>A0ABT9LWK0</accession>
<name>A0ABT9LWK0_9BACL</name>
<protein>
    <submittedName>
        <fullName evidence="3">UDP-D-galactose:(Glucosyl)LPS alpha-1,6-D-galactosyltransferase</fullName>
        <ecNumber evidence="3">2.4.1.-</ecNumber>
    </submittedName>
</protein>
<evidence type="ECO:0000259" key="2">
    <source>
        <dbReference type="Pfam" id="PF13439"/>
    </source>
</evidence>
<keyword evidence="3" id="KW-0328">Glycosyltransferase</keyword>
<dbReference type="EMBL" id="JAURUO010000007">
    <property type="protein sequence ID" value="MDP9728649.1"/>
    <property type="molecule type" value="Genomic_DNA"/>
</dbReference>
<keyword evidence="3" id="KW-0808">Transferase</keyword>
<proteinExistence type="predicted"/>
<dbReference type="RefSeq" id="WP_306954317.1">
    <property type="nucleotide sequence ID" value="NZ_JAURUO010000007.1"/>
</dbReference>
<dbReference type="Proteomes" id="UP001229209">
    <property type="component" value="Unassembled WGS sequence"/>
</dbReference>
<evidence type="ECO:0000313" key="4">
    <source>
        <dbReference type="Proteomes" id="UP001229209"/>
    </source>
</evidence>